<evidence type="ECO:0000259" key="1">
    <source>
        <dbReference type="Pfam" id="PF03235"/>
    </source>
</evidence>
<dbReference type="Proteomes" id="UP000236413">
    <property type="component" value="Unassembled WGS sequence"/>
</dbReference>
<dbReference type="AlphaFoldDB" id="A0A316WUE9"/>
<dbReference type="EMBL" id="PPEG02000002">
    <property type="protein sequence ID" value="PWN63963.1"/>
    <property type="molecule type" value="Genomic_DNA"/>
</dbReference>
<name>A0A316WUE9_9FLAO</name>
<dbReference type="RefSeq" id="WP_103235154.1">
    <property type="nucleotide sequence ID" value="NZ_PPEG02000002.1"/>
</dbReference>
<proteinExistence type="predicted"/>
<protein>
    <submittedName>
        <fullName evidence="3">DUF262 domain-containing protein</fullName>
    </submittedName>
</protein>
<evidence type="ECO:0000313" key="4">
    <source>
        <dbReference type="Proteomes" id="UP000236413"/>
    </source>
</evidence>
<sequence>MDNNTLITGKKYIKDIFSPEQFYNIPEYQRPYVWGIDQIENFLDDITNALESNKEKEYFLGCMIWNTRENISNDIKYKFQDILDGQQRFLTLFLLHASLRNLSQNADLKKNVQNRLIQEADEFNNVPARNRIEFDIRDDKEFIDNYIITEVELSVSQLEQISNNHENSTSVRNLANGLSIILNWFNNKEKENQEEFQTFLNEFYKYLSTKVLALYLATPNNLDDAYNLFTVLNSRGLQLQVSDILRAQNLRVIANDKIRREYANKWSDFENKINLPYKSFDEFLWAVVFVKMKYRSDDNQSLTKAFDYMFKKGIITKGAETLDLIEKYIKHFIALNNSSISTKESANLFSNINFILSSVYGSQYLTPLMHFREIFGDNNIIEFLIKIDNLYSLSWLLGRRQSMTRTFNILKKIDFYGDKVRNKEITTEEGSVLMINDNCLKYDYFDENISSEKPLDINDLEVSLKNDKWGGFSGTKVNKTRYILLKLDLLMGNKNNQLQYNKNSSSIEHLLPQKIENTLWSIDSDFHKEWLHKIGNLVLIDRNKNSSLSNKDYETKKNKYKGAIEARANTNFVLMNYDEWNKDSIISNQDRIVDLIMKYYRGNSLKTFLELKKH</sequence>
<reference evidence="3 4" key="1">
    <citation type="submission" date="2018-04" db="EMBL/GenBank/DDBJ databases">
        <title>Chryseobacterium oncorhynchi 701B-08T from rainbow trout, and Chryseobacterium viscerum 687B-08T from diseased fish.</title>
        <authorList>
            <person name="Jeong J.-J."/>
            <person name="Lee Y.J."/>
            <person name="Pathiraja D."/>
            <person name="Park B."/>
            <person name="Choi I.-G."/>
            <person name="Kim K.D."/>
        </authorList>
    </citation>
    <scope>NUCLEOTIDE SEQUENCE [LARGE SCALE GENOMIC DNA]</scope>
    <source>
        <strain evidence="3 4">687B-08</strain>
    </source>
</reference>
<dbReference type="Pfam" id="PF07510">
    <property type="entry name" value="GmrSD_C"/>
    <property type="match status" value="1"/>
</dbReference>
<evidence type="ECO:0000313" key="3">
    <source>
        <dbReference type="EMBL" id="PWN63963.1"/>
    </source>
</evidence>
<dbReference type="InterPro" id="IPR004919">
    <property type="entry name" value="GmrSD_N"/>
</dbReference>
<feature type="domain" description="GmrSD restriction endonucleases C-terminal" evidence="2">
    <location>
        <begin position="475"/>
        <end position="593"/>
    </location>
</feature>
<dbReference type="Pfam" id="PF03235">
    <property type="entry name" value="GmrSD_N"/>
    <property type="match status" value="1"/>
</dbReference>
<comment type="caution">
    <text evidence="3">The sequence shown here is derived from an EMBL/GenBank/DDBJ whole genome shotgun (WGS) entry which is preliminary data.</text>
</comment>
<evidence type="ECO:0000259" key="2">
    <source>
        <dbReference type="Pfam" id="PF07510"/>
    </source>
</evidence>
<organism evidence="3 4">
    <name type="scientific">Chryseobacterium viscerum</name>
    <dbReference type="NCBI Taxonomy" id="1037377"/>
    <lineage>
        <taxon>Bacteria</taxon>
        <taxon>Pseudomonadati</taxon>
        <taxon>Bacteroidota</taxon>
        <taxon>Flavobacteriia</taxon>
        <taxon>Flavobacteriales</taxon>
        <taxon>Weeksellaceae</taxon>
        <taxon>Chryseobacterium group</taxon>
        <taxon>Chryseobacterium</taxon>
    </lineage>
</organism>
<dbReference type="PANTHER" id="PTHR35149:SF1">
    <property type="entry name" value="DUF5655 DOMAIN-CONTAINING PROTEIN"/>
    <property type="match status" value="1"/>
</dbReference>
<dbReference type="InterPro" id="IPR011089">
    <property type="entry name" value="GmrSD_C"/>
</dbReference>
<gene>
    <name evidence="3" type="ORF">C1634_005030</name>
</gene>
<dbReference type="PANTHER" id="PTHR35149">
    <property type="entry name" value="SLL5132 PROTEIN"/>
    <property type="match status" value="1"/>
</dbReference>
<accession>A0A316WUE9</accession>
<feature type="domain" description="GmrSD restriction endonucleases N-terminal" evidence="1">
    <location>
        <begin position="13"/>
        <end position="248"/>
    </location>
</feature>